<dbReference type="AlphaFoldDB" id="A0A8J1Y8Y6"/>
<keyword evidence="2" id="KW-1185">Reference proteome</keyword>
<proteinExistence type="predicted"/>
<organism evidence="1 2">
    <name type="scientific">Owenia fusiformis</name>
    <name type="common">Polychaete worm</name>
    <dbReference type="NCBI Taxonomy" id="6347"/>
    <lineage>
        <taxon>Eukaryota</taxon>
        <taxon>Metazoa</taxon>
        <taxon>Spiralia</taxon>
        <taxon>Lophotrochozoa</taxon>
        <taxon>Annelida</taxon>
        <taxon>Polychaeta</taxon>
        <taxon>Sedentaria</taxon>
        <taxon>Canalipalpata</taxon>
        <taxon>Sabellida</taxon>
        <taxon>Oweniida</taxon>
        <taxon>Oweniidae</taxon>
        <taxon>Owenia</taxon>
    </lineage>
</organism>
<protein>
    <submittedName>
        <fullName evidence="1">Uncharacterized protein</fullName>
    </submittedName>
</protein>
<gene>
    <name evidence="1" type="ORF">OFUS_LOCUS5468</name>
</gene>
<dbReference type="EMBL" id="CAIIXF020000003">
    <property type="protein sequence ID" value="CAH1778565.1"/>
    <property type="molecule type" value="Genomic_DNA"/>
</dbReference>
<dbReference type="OrthoDB" id="419709at2759"/>
<sequence length="952" mass="110218">MIRNICWMRPRPRRTLIAILVAGVVILLILHFMKALRIHRAYNKAKAQEGIHIAENPTILLAKATESYGRKTDKLEIALVCSASNLHKGKTVETIPFFQNFLTSFCETASLGITYTIYIAEQNGTVHEIIKDIFHSNFKDCSKTFDVGIRIVPNIDNQRHGGRGLNDIMYIAYLSGASYIYKITDNQTFLSTSQNWTEVYIKELRNRKDKEVGIIFDCKQEFRKCQEMSYFIHKTHMDIFGSVFPPDIMDSDVDHWIYDLYYPNYTSNIPITSSALSAEHDLKLINKSVIIKSLVIKNKPVLEHYTHSLKSKQSKRKNWIISMSLWGNSKRYTYGAIRNAQLAKINFPEWTLRIYIEKADIQHKYTKVPDYILDKLVDLGVDLFEVNTQNVTLAPMIWRFMVADDLTIERFIVRDADSRLTERDAATVQAWLRTDKPFHCIRDHPSHGYFPLSGGTFGGKPKDILKIFDKPWSKLSSKYGSRYLEDMNFLNNVVWPKAKDYFYCHDSVSCKKYTSSHPFPVARNGKEHVGGVYDQYDIPRQIDLDIIHLDKLPPECTNLSSAKAPETTVVPTSTKTRPIIIWSNDFHISPIKDLKSFLGAMGVTFIDKSLSGHCHLTKTCATDLKVLNKGNGINLDRPAIYTEFYEAYKDDPEMEKVDAFVCFHPSAMCEIFMPFNKSIIVIPSTRFEMGRHAKDRWNAWNLNLKRISEQLQNTVGANNQYDLEYVRYFTGITPTLLPSYCGYVDSEYNPTRPGYLLSPVHKAGFEKIFLDEFNKAKEESNVSLTPLRTLYGHYEYSDLASHQGIVYVPYQVSVMSLFEQYRMNVPLFFPSLDLLSSWQLTYNVLNERTWSSVFGTIPDKSIIPGVLDNVPDPNNDKDLEAIKYWLKYSDFYQWPHIVYFDTYKDLIMKLETTDLRKVSDGMREYNKKVKTDLSQRWQDILDKVRTFSQHFE</sequence>
<evidence type="ECO:0000313" key="2">
    <source>
        <dbReference type="Proteomes" id="UP000749559"/>
    </source>
</evidence>
<evidence type="ECO:0000313" key="1">
    <source>
        <dbReference type="EMBL" id="CAH1778565.1"/>
    </source>
</evidence>
<dbReference type="Proteomes" id="UP000749559">
    <property type="component" value="Unassembled WGS sequence"/>
</dbReference>
<name>A0A8J1Y8Y6_OWEFU</name>
<comment type="caution">
    <text evidence="1">The sequence shown here is derived from an EMBL/GenBank/DDBJ whole genome shotgun (WGS) entry which is preliminary data.</text>
</comment>
<accession>A0A8J1Y8Y6</accession>
<reference evidence="1" key="1">
    <citation type="submission" date="2022-03" db="EMBL/GenBank/DDBJ databases">
        <authorList>
            <person name="Martin C."/>
        </authorList>
    </citation>
    <scope>NUCLEOTIDE SEQUENCE</scope>
</reference>